<accession>A0A0E9QLQ8</accession>
<name>A0A0E9QLQ8_ANGAN</name>
<reference evidence="1" key="1">
    <citation type="submission" date="2014-11" db="EMBL/GenBank/DDBJ databases">
        <authorList>
            <person name="Amaro Gonzalez C."/>
        </authorList>
    </citation>
    <scope>NUCLEOTIDE SEQUENCE</scope>
</reference>
<sequence length="49" mass="5806">MIWPNQVFGLTSQVFYHKLFAIYLVRFSLCKTWLKKIVNITSASKKVEK</sequence>
<proteinExistence type="predicted"/>
<organism evidence="1">
    <name type="scientific">Anguilla anguilla</name>
    <name type="common">European freshwater eel</name>
    <name type="synonym">Muraena anguilla</name>
    <dbReference type="NCBI Taxonomy" id="7936"/>
    <lineage>
        <taxon>Eukaryota</taxon>
        <taxon>Metazoa</taxon>
        <taxon>Chordata</taxon>
        <taxon>Craniata</taxon>
        <taxon>Vertebrata</taxon>
        <taxon>Euteleostomi</taxon>
        <taxon>Actinopterygii</taxon>
        <taxon>Neopterygii</taxon>
        <taxon>Teleostei</taxon>
        <taxon>Anguilliformes</taxon>
        <taxon>Anguillidae</taxon>
        <taxon>Anguilla</taxon>
    </lineage>
</organism>
<dbReference type="AlphaFoldDB" id="A0A0E9QLQ8"/>
<dbReference type="EMBL" id="GBXM01090833">
    <property type="protein sequence ID" value="JAH17744.1"/>
    <property type="molecule type" value="Transcribed_RNA"/>
</dbReference>
<evidence type="ECO:0000313" key="1">
    <source>
        <dbReference type="EMBL" id="JAH17744.1"/>
    </source>
</evidence>
<reference evidence="1" key="2">
    <citation type="journal article" date="2015" name="Fish Shellfish Immunol.">
        <title>Early steps in the European eel (Anguilla anguilla)-Vibrio vulnificus interaction in the gills: Role of the RtxA13 toxin.</title>
        <authorList>
            <person name="Callol A."/>
            <person name="Pajuelo D."/>
            <person name="Ebbesson L."/>
            <person name="Teles M."/>
            <person name="MacKenzie S."/>
            <person name="Amaro C."/>
        </authorList>
    </citation>
    <scope>NUCLEOTIDE SEQUENCE</scope>
</reference>
<protein>
    <submittedName>
        <fullName evidence="1">Uncharacterized protein</fullName>
    </submittedName>
</protein>